<dbReference type="PANTHER" id="PTHR24171:SF8">
    <property type="entry name" value="BRCA1-ASSOCIATED RING DOMAIN PROTEIN 1"/>
    <property type="match status" value="1"/>
</dbReference>
<evidence type="ECO:0000256" key="2">
    <source>
        <dbReference type="ARBA" id="ARBA00023043"/>
    </source>
</evidence>
<dbReference type="SUPFAM" id="SSF48403">
    <property type="entry name" value="Ankyrin repeat"/>
    <property type="match status" value="1"/>
</dbReference>
<feature type="repeat" description="ANK" evidence="3">
    <location>
        <begin position="4"/>
        <end position="36"/>
    </location>
</feature>
<evidence type="ECO:0000256" key="1">
    <source>
        <dbReference type="ARBA" id="ARBA00022737"/>
    </source>
</evidence>
<dbReference type="Pfam" id="PF12796">
    <property type="entry name" value="Ank_2"/>
    <property type="match status" value="2"/>
</dbReference>
<evidence type="ECO:0000256" key="4">
    <source>
        <dbReference type="SAM" id="Phobius"/>
    </source>
</evidence>
<keyword evidence="2 3" id="KW-0040">ANK repeat</keyword>
<dbReference type="GO" id="GO:0004842">
    <property type="term" value="F:ubiquitin-protein transferase activity"/>
    <property type="evidence" value="ECO:0007669"/>
    <property type="project" value="TreeGrafter"/>
</dbReference>
<feature type="transmembrane region" description="Helical" evidence="4">
    <location>
        <begin position="363"/>
        <end position="386"/>
    </location>
</feature>
<dbReference type="PRINTS" id="PR01415">
    <property type="entry name" value="ANKYRIN"/>
</dbReference>
<organism evidence="5 6">
    <name type="scientific">Legionella antarctica</name>
    <dbReference type="NCBI Taxonomy" id="2708020"/>
    <lineage>
        <taxon>Bacteria</taxon>
        <taxon>Pseudomonadati</taxon>
        <taxon>Pseudomonadota</taxon>
        <taxon>Gammaproteobacteria</taxon>
        <taxon>Legionellales</taxon>
        <taxon>Legionellaceae</taxon>
        <taxon>Legionella</taxon>
    </lineage>
</organism>
<dbReference type="EMBL" id="AP022839">
    <property type="protein sequence ID" value="BCA94541.1"/>
    <property type="molecule type" value="Genomic_DNA"/>
</dbReference>
<proteinExistence type="predicted"/>
<keyword evidence="1" id="KW-0677">Repeat</keyword>
<dbReference type="InterPro" id="IPR002110">
    <property type="entry name" value="Ankyrin_rpt"/>
</dbReference>
<dbReference type="KEGG" id="lant:TUM19329_09020"/>
<accession>A0A6F8T250</accession>
<keyword evidence="4" id="KW-0812">Transmembrane</keyword>
<evidence type="ECO:0000313" key="5">
    <source>
        <dbReference type="EMBL" id="BCA94541.1"/>
    </source>
</evidence>
<evidence type="ECO:0000313" key="6">
    <source>
        <dbReference type="Proteomes" id="UP000502894"/>
    </source>
</evidence>
<sequence>MDDKGNTPLHWSAANGHNEVVTLLLDNGAILDCTGAHQKTPLHYAVMRGHTAAVATLLDRGASITATAKVYQQTGYWRRELNAIDLAIEYCPELIPLLLLKAITLDAVQQQSCFELIEGNNSNVLLYAAKNHPLLLDDLVAEFKKQSPDAIQLILDATNQSGKTPLMLAAKIGRNNAVRDLLELGADITTRDLRGDNALDIAREQQNSKSIELLLLKAYTLLPEQQKLCLSQIENGAYDSVLVYAMCEHPEAVNGLLLSNGRLEQCLAGQQAMDDFFDIDEHIDTFSKKLKEMEPKVSKNYRYVQAVQSTKTLIRDLKIAKAEFILNQEMSLENKKAVFKQRCLDAAEDARPVLKNHRELGKLIASLTLIILTLPISLPLLALGIFSLKTNSAQKLASFKEDVDYLSTSDNLNTMGQG</sequence>
<reference evidence="5" key="1">
    <citation type="journal article" date="2020" name="Microbiol. Resour. Announc.">
        <title>Complete Genome Sequence of Novel Psychrotolerant Legionella Strain TUM19329, Isolated from Antarctic Lake Sediment.</title>
        <authorList>
            <person name="Shimada S."/>
            <person name="Nakai R."/>
            <person name="Aoki K."/>
            <person name="Shimoeda N."/>
            <person name="Ohno G."/>
            <person name="Miyazaki Y."/>
            <person name="Kudoh S."/>
            <person name="Imura S."/>
            <person name="Watanabe K."/>
            <person name="Ishii Y."/>
            <person name="Tateda K."/>
        </authorList>
    </citation>
    <scope>NUCLEOTIDE SEQUENCE [LARGE SCALE GENOMIC DNA]</scope>
    <source>
        <strain evidence="5">TUM19329</strain>
    </source>
</reference>
<keyword evidence="4" id="KW-0472">Membrane</keyword>
<dbReference type="InterPro" id="IPR036770">
    <property type="entry name" value="Ankyrin_rpt-contain_sf"/>
</dbReference>
<dbReference type="PROSITE" id="PS50297">
    <property type="entry name" value="ANK_REP_REGION"/>
    <property type="match status" value="3"/>
</dbReference>
<dbReference type="AlphaFoldDB" id="A0A6F8T250"/>
<dbReference type="RefSeq" id="WP_173236410.1">
    <property type="nucleotide sequence ID" value="NZ_AP022839.1"/>
</dbReference>
<protein>
    <submittedName>
        <fullName evidence="5">Uncharacterized protein</fullName>
    </submittedName>
</protein>
<name>A0A6F8T250_9GAMM</name>
<feature type="repeat" description="ANK" evidence="3">
    <location>
        <begin position="37"/>
        <end position="69"/>
    </location>
</feature>
<dbReference type="Gene3D" id="1.25.40.20">
    <property type="entry name" value="Ankyrin repeat-containing domain"/>
    <property type="match status" value="2"/>
</dbReference>
<gene>
    <name evidence="5" type="ORF">TUM19329_09020</name>
</gene>
<keyword evidence="6" id="KW-1185">Reference proteome</keyword>
<feature type="repeat" description="ANK" evidence="3">
    <location>
        <begin position="161"/>
        <end position="193"/>
    </location>
</feature>
<dbReference type="SMART" id="SM00248">
    <property type="entry name" value="ANK"/>
    <property type="match status" value="3"/>
</dbReference>
<dbReference type="PANTHER" id="PTHR24171">
    <property type="entry name" value="ANKYRIN REPEAT DOMAIN-CONTAINING PROTEIN 39-RELATED"/>
    <property type="match status" value="1"/>
</dbReference>
<keyword evidence="4" id="KW-1133">Transmembrane helix</keyword>
<dbReference type="Proteomes" id="UP000502894">
    <property type="component" value="Chromosome"/>
</dbReference>
<dbReference type="PROSITE" id="PS50088">
    <property type="entry name" value="ANK_REPEAT"/>
    <property type="match status" value="3"/>
</dbReference>
<dbReference type="GO" id="GO:0085020">
    <property type="term" value="P:protein K6-linked ubiquitination"/>
    <property type="evidence" value="ECO:0007669"/>
    <property type="project" value="TreeGrafter"/>
</dbReference>
<evidence type="ECO:0000256" key="3">
    <source>
        <dbReference type="PROSITE-ProRule" id="PRU00023"/>
    </source>
</evidence>